<dbReference type="Proteomes" id="UP000006552">
    <property type="component" value="Chromosome"/>
</dbReference>
<dbReference type="EMBL" id="CR555306">
    <property type="protein sequence ID" value="CAI07640.1"/>
    <property type="molecule type" value="Genomic_DNA"/>
</dbReference>
<organism evidence="1 2">
    <name type="scientific">Aromatoleum aromaticum (strain DSM 19018 / LMG 30748 / EbN1)</name>
    <name type="common">Azoarcus sp. (strain EbN1)</name>
    <dbReference type="NCBI Taxonomy" id="76114"/>
    <lineage>
        <taxon>Bacteria</taxon>
        <taxon>Pseudomonadati</taxon>
        <taxon>Pseudomonadota</taxon>
        <taxon>Betaproteobacteria</taxon>
        <taxon>Rhodocyclales</taxon>
        <taxon>Rhodocyclaceae</taxon>
        <taxon>Aromatoleum</taxon>
    </lineage>
</organism>
<reference evidence="1 2" key="1">
    <citation type="journal article" date="2005" name="Arch. Microbiol.">
        <title>The genome sequence of an anaerobic aromatic-degrading denitrifying bacterium, strain EbN1.</title>
        <authorList>
            <person name="Rabus R."/>
            <person name="Kube M."/>
            <person name="Heider J."/>
            <person name="Beck A."/>
            <person name="Heitmann K."/>
            <person name="Widdel F."/>
            <person name="Reinhardt R."/>
        </authorList>
    </citation>
    <scope>NUCLEOTIDE SEQUENCE [LARGE SCALE GENOMIC DNA]</scope>
    <source>
        <strain evidence="1 2">EbN1</strain>
    </source>
</reference>
<name>Q5P4X2_AROAE</name>
<protein>
    <submittedName>
        <fullName evidence="1">Uncharacterized protein</fullName>
    </submittedName>
</protein>
<dbReference type="RefSeq" id="WP_011237355.1">
    <property type="nucleotide sequence ID" value="NC_006513.1"/>
</dbReference>
<keyword evidence="2" id="KW-1185">Reference proteome</keyword>
<dbReference type="AlphaFoldDB" id="Q5P4X2"/>
<gene>
    <name evidence="1" type="ORF">ebA2695</name>
</gene>
<accession>Q5P4X2</accession>
<proteinExistence type="predicted"/>
<dbReference type="HOGENOM" id="CLU_1591212_0_0_4"/>
<sequence length="167" mass="18505">MSEQIQVAVSREIRDKLMALCIEPHRDLNDVIKSLLHPGKHMQISVDRTVYERLMGLCATPYNDVNAVIKGLLRHQERGIHAPVCEVEQECPASEQVQIVVDERVHRRLSELCTPPCINLGDVIKGLLQHEGRDTAASVALKTDQRGHSFGDEIAAAQAGVFDSPNP</sequence>
<evidence type="ECO:0000313" key="1">
    <source>
        <dbReference type="EMBL" id="CAI07640.1"/>
    </source>
</evidence>
<dbReference type="KEGG" id="eba:ebA2695"/>
<evidence type="ECO:0000313" key="2">
    <source>
        <dbReference type="Proteomes" id="UP000006552"/>
    </source>
</evidence>